<dbReference type="PANTHER" id="PTHR11215">
    <property type="entry name" value="METAL DEPENDENT HYDROLASE - RELATED"/>
    <property type="match status" value="1"/>
</dbReference>
<evidence type="ECO:0000256" key="1">
    <source>
        <dbReference type="ARBA" id="ARBA00010105"/>
    </source>
</evidence>
<organism evidence="2 3">
    <name type="scientific">Magnusiomyces paraingens</name>
    <dbReference type="NCBI Taxonomy" id="2606893"/>
    <lineage>
        <taxon>Eukaryota</taxon>
        <taxon>Fungi</taxon>
        <taxon>Dikarya</taxon>
        <taxon>Ascomycota</taxon>
        <taxon>Saccharomycotina</taxon>
        <taxon>Dipodascomycetes</taxon>
        <taxon>Dipodascales</taxon>
        <taxon>Dipodascaceae</taxon>
        <taxon>Magnusiomyces</taxon>
    </lineage>
</organism>
<gene>
    <name evidence="2" type="ORF">SAPINGB_P000036</name>
</gene>
<dbReference type="Pfam" id="PF03690">
    <property type="entry name" value="MYG1_exonuc"/>
    <property type="match status" value="1"/>
</dbReference>
<proteinExistence type="inferred from homology"/>
<reference evidence="2 3" key="1">
    <citation type="submission" date="2019-09" db="EMBL/GenBank/DDBJ databases">
        <authorList>
            <person name="Brejova B."/>
        </authorList>
    </citation>
    <scope>NUCLEOTIDE SEQUENCE [LARGE SCALE GENOMIC DNA]</scope>
</reference>
<dbReference type="GO" id="GO:0005634">
    <property type="term" value="C:nucleus"/>
    <property type="evidence" value="ECO:0007669"/>
    <property type="project" value="TreeGrafter"/>
</dbReference>
<evidence type="ECO:0000313" key="2">
    <source>
        <dbReference type="EMBL" id="VVT43549.1"/>
    </source>
</evidence>
<keyword evidence="3" id="KW-1185">Reference proteome</keyword>
<dbReference type="OrthoDB" id="10265310at2759"/>
<dbReference type="EMBL" id="CABVLU010000001">
    <property type="protein sequence ID" value="VVT43549.1"/>
    <property type="molecule type" value="Genomic_DNA"/>
</dbReference>
<sequence length="356" mass="39865">MSSEYHQEKKMKTTNLKIGTHSGTFHADESLAVFMLKLLPKFSGAEVVRSRTPEILDECDIVVDVSGKYDGEKYFDHHQREFEGVFGEGYKTKLSSAGLVYKHFGQDILASVLKETKESAVVQQCFPRIYKIFIEAIDANDNGISVYNPAVVNAINEDENVPYKLTERFISNTITLPAVVSRCNPRPDEFESSSLDENAIYDSKFQVASEIMGNAFLGIVLSTGKDWFPSKTKVSHYYNTREDPRVLILDTFVAWKSHIFDIEKELTSQGKLKDEDKLLYIVYPGSDSWRVQAVPMTSSSFVSRKPLPEAWRGVRDEALSKVTGIDGCVFVHASGFIGGNKTKEGAVAMVKKALEL</sequence>
<dbReference type="Proteomes" id="UP000398389">
    <property type="component" value="Unassembled WGS sequence"/>
</dbReference>
<dbReference type="GeneID" id="43578861"/>
<accession>A0A5E8AY71</accession>
<dbReference type="AlphaFoldDB" id="A0A5E8AY71"/>
<dbReference type="RefSeq" id="XP_031850652.1">
    <property type="nucleotide sequence ID" value="XM_031994761.1"/>
</dbReference>
<comment type="similarity">
    <text evidence="1">Belongs to the MYG1 family.</text>
</comment>
<dbReference type="GO" id="GO:0005737">
    <property type="term" value="C:cytoplasm"/>
    <property type="evidence" value="ECO:0007669"/>
    <property type="project" value="TreeGrafter"/>
</dbReference>
<dbReference type="InterPro" id="IPR003226">
    <property type="entry name" value="MYG1_exonuclease"/>
</dbReference>
<dbReference type="PANTHER" id="PTHR11215:SF1">
    <property type="entry name" value="MYG1 EXONUCLEASE"/>
    <property type="match status" value="1"/>
</dbReference>
<protein>
    <submittedName>
        <fullName evidence="2">Uncharacterized protein</fullName>
    </submittedName>
</protein>
<name>A0A5E8AY71_9ASCO</name>
<evidence type="ECO:0000313" key="3">
    <source>
        <dbReference type="Proteomes" id="UP000398389"/>
    </source>
</evidence>